<evidence type="ECO:0000313" key="1">
    <source>
        <dbReference type="EMBL" id="JAC50804.1"/>
    </source>
</evidence>
<dbReference type="GO" id="GO:0003713">
    <property type="term" value="F:transcription coactivator activity"/>
    <property type="evidence" value="ECO:0007669"/>
    <property type="project" value="TreeGrafter"/>
</dbReference>
<dbReference type="KEGG" id="bdr:105231723"/>
<evidence type="ECO:0000313" key="2">
    <source>
        <dbReference type="Proteomes" id="UP001652620"/>
    </source>
</evidence>
<proteinExistence type="predicted"/>
<reference evidence="3" key="2">
    <citation type="submission" date="2025-04" db="UniProtKB">
        <authorList>
            <consortium name="RefSeq"/>
        </authorList>
    </citation>
    <scope>IDENTIFICATION</scope>
    <source>
        <strain evidence="3">Punador</strain>
    </source>
</reference>
<dbReference type="EMBL" id="GAKP01008148">
    <property type="protein sequence ID" value="JAC50804.1"/>
    <property type="molecule type" value="Transcribed_RNA"/>
</dbReference>
<dbReference type="GeneID" id="105231723"/>
<dbReference type="AlphaFoldDB" id="A0A034W7X3"/>
<gene>
    <name evidence="3" type="primary">LOC105231723</name>
</gene>
<protein>
    <submittedName>
        <fullName evidence="3">Uncharacterized protein LOC105231723</fullName>
    </submittedName>
</protein>
<keyword evidence="2" id="KW-1185">Reference proteome</keyword>
<dbReference type="OMA" id="FQKPIWF"/>
<dbReference type="GO" id="GO:0000124">
    <property type="term" value="C:SAGA complex"/>
    <property type="evidence" value="ECO:0007669"/>
    <property type="project" value="InterPro"/>
</dbReference>
<organism evidence="1">
    <name type="scientific">Bactrocera dorsalis</name>
    <name type="common">Oriental fruit fly</name>
    <name type="synonym">Dacus dorsalis</name>
    <dbReference type="NCBI Taxonomy" id="27457"/>
    <lineage>
        <taxon>Eukaryota</taxon>
        <taxon>Metazoa</taxon>
        <taxon>Ecdysozoa</taxon>
        <taxon>Arthropoda</taxon>
        <taxon>Hexapoda</taxon>
        <taxon>Insecta</taxon>
        <taxon>Pterygota</taxon>
        <taxon>Neoptera</taxon>
        <taxon>Endopterygota</taxon>
        <taxon>Diptera</taxon>
        <taxon>Brachycera</taxon>
        <taxon>Muscomorpha</taxon>
        <taxon>Tephritoidea</taxon>
        <taxon>Tephritidae</taxon>
        <taxon>Bactrocera</taxon>
        <taxon>Bactrocera</taxon>
    </lineage>
</organism>
<name>A0A034W7X3_BACDO</name>
<dbReference type="OrthoDB" id="7845034at2759"/>
<dbReference type="InterPro" id="IPR039460">
    <property type="entry name" value="SUPT7L/Spt7"/>
</dbReference>
<dbReference type="RefSeq" id="XP_011211460.1">
    <property type="nucleotide sequence ID" value="XM_011213158.3"/>
</dbReference>
<dbReference type="Proteomes" id="UP001652620">
    <property type="component" value="Chromosome 4"/>
</dbReference>
<dbReference type="PANTHER" id="PTHR28598:SF1">
    <property type="entry name" value="STAGA COMPLEX 65 SUBUNIT GAMMA"/>
    <property type="match status" value="1"/>
</dbReference>
<dbReference type="PANTHER" id="PTHR28598">
    <property type="entry name" value="STAGA COMPLEX 65 SUBUNIT GAMMA"/>
    <property type="match status" value="1"/>
</dbReference>
<evidence type="ECO:0000313" key="3">
    <source>
        <dbReference type="RefSeq" id="XP_011211460.1"/>
    </source>
</evidence>
<sequence length="329" mass="36954">MPRQLWGKLKETSVKENETEKMVPVAAKRTKLEEMQEKLPSSTNKSVELQVKNPLVTQTIEVMKQTEMLQSLIDTYSNKSGTSNYLLNPCQMIPEVDFPPENAADFINDDKFAKPIWFIPPIESNFARGVPQAYPQINPKICRAALRKAVCGQLRVCGFTDISESALVLFADAAQEFMRNFMQRIREVHANNPQLEMENEVEVKSLEKAYYSLTNASLTNVHNYFKHQLVARNRSEIAEFNGVLQEYDKLMKESQSMQKEEFQEGDFLNILEMPASNDPNVGVLSSGMQDIPNSGGVSAQSGVGVLSMLEGQSHMSVQHTGYTGSTMDL</sequence>
<reference evidence="1" key="1">
    <citation type="journal article" date="2014" name="BMC Genomics">
        <title>Characterizing the developmental transcriptome of the oriental fruit fly, Bactrocera dorsalis (Diptera: Tephritidae) through comparative genomic analysis with Drosophila melanogaster utilizing modENCODE datasets.</title>
        <authorList>
            <person name="Geib S.M."/>
            <person name="Calla B."/>
            <person name="Hall B."/>
            <person name="Hou S."/>
            <person name="Manoukis N.C."/>
        </authorList>
    </citation>
    <scope>NUCLEOTIDE SEQUENCE</scope>
    <source>
        <strain evidence="1">Punador</strain>
    </source>
</reference>
<accession>A0A034W7X3</accession>